<evidence type="ECO:0000256" key="1">
    <source>
        <dbReference type="ARBA" id="ARBA00023015"/>
    </source>
</evidence>
<keyword evidence="1" id="KW-0805">Transcription regulation</keyword>
<name>A0A2T6BCH6_9RHOB</name>
<feature type="DNA-binding region" description="H-T-H motif" evidence="4">
    <location>
        <begin position="33"/>
        <end position="52"/>
    </location>
</feature>
<keyword evidence="2 4" id="KW-0238">DNA-binding</keyword>
<dbReference type="PROSITE" id="PS50977">
    <property type="entry name" value="HTH_TETR_2"/>
    <property type="match status" value="1"/>
</dbReference>
<keyword evidence="3" id="KW-0804">Transcription</keyword>
<organism evidence="6 7">
    <name type="scientific">Litoreibacter ponti</name>
    <dbReference type="NCBI Taxonomy" id="1510457"/>
    <lineage>
        <taxon>Bacteria</taxon>
        <taxon>Pseudomonadati</taxon>
        <taxon>Pseudomonadota</taxon>
        <taxon>Alphaproteobacteria</taxon>
        <taxon>Rhodobacterales</taxon>
        <taxon>Roseobacteraceae</taxon>
        <taxon>Litoreibacter</taxon>
    </lineage>
</organism>
<dbReference type="PRINTS" id="PR00455">
    <property type="entry name" value="HTHTETR"/>
</dbReference>
<reference evidence="6 7" key="1">
    <citation type="submission" date="2018-04" db="EMBL/GenBank/DDBJ databases">
        <title>Genomic Encyclopedia of Archaeal and Bacterial Type Strains, Phase II (KMG-II): from individual species to whole genera.</title>
        <authorList>
            <person name="Goeker M."/>
        </authorList>
    </citation>
    <scope>NUCLEOTIDE SEQUENCE [LARGE SCALE GENOMIC DNA]</scope>
    <source>
        <strain evidence="6 7">DSM 100977</strain>
    </source>
</reference>
<dbReference type="Gene3D" id="1.10.10.60">
    <property type="entry name" value="Homeodomain-like"/>
    <property type="match status" value="1"/>
</dbReference>
<dbReference type="InterPro" id="IPR023772">
    <property type="entry name" value="DNA-bd_HTH_TetR-type_CS"/>
</dbReference>
<dbReference type="EMBL" id="QBKS01000003">
    <property type="protein sequence ID" value="PTX53770.1"/>
    <property type="molecule type" value="Genomic_DNA"/>
</dbReference>
<dbReference type="GO" id="GO:0003677">
    <property type="term" value="F:DNA binding"/>
    <property type="evidence" value="ECO:0007669"/>
    <property type="project" value="UniProtKB-UniRule"/>
</dbReference>
<evidence type="ECO:0000256" key="3">
    <source>
        <dbReference type="ARBA" id="ARBA00023163"/>
    </source>
</evidence>
<dbReference type="AlphaFoldDB" id="A0A2T6BCH6"/>
<evidence type="ECO:0000256" key="4">
    <source>
        <dbReference type="PROSITE-ProRule" id="PRU00335"/>
    </source>
</evidence>
<dbReference type="InterPro" id="IPR001647">
    <property type="entry name" value="HTH_TetR"/>
</dbReference>
<dbReference type="Pfam" id="PF00440">
    <property type="entry name" value="TetR_N"/>
    <property type="match status" value="1"/>
</dbReference>
<protein>
    <submittedName>
        <fullName evidence="6">TetR family transcriptional regulator</fullName>
    </submittedName>
</protein>
<gene>
    <name evidence="6" type="ORF">C8N43_3813</name>
</gene>
<evidence type="ECO:0000259" key="5">
    <source>
        <dbReference type="PROSITE" id="PS50977"/>
    </source>
</evidence>
<dbReference type="InterPro" id="IPR036271">
    <property type="entry name" value="Tet_transcr_reg_TetR-rel_C_sf"/>
</dbReference>
<dbReference type="Proteomes" id="UP000243978">
    <property type="component" value="Unassembled WGS sequence"/>
</dbReference>
<evidence type="ECO:0000256" key="2">
    <source>
        <dbReference type="ARBA" id="ARBA00023125"/>
    </source>
</evidence>
<keyword evidence="7" id="KW-1185">Reference proteome</keyword>
<dbReference type="Gene3D" id="1.10.357.10">
    <property type="entry name" value="Tetracycline Repressor, domain 2"/>
    <property type="match status" value="1"/>
</dbReference>
<dbReference type="SUPFAM" id="SSF48498">
    <property type="entry name" value="Tetracyclin repressor-like, C-terminal domain"/>
    <property type="match status" value="1"/>
</dbReference>
<dbReference type="PANTHER" id="PTHR47506">
    <property type="entry name" value="TRANSCRIPTIONAL REGULATORY PROTEIN"/>
    <property type="match status" value="1"/>
</dbReference>
<proteinExistence type="predicted"/>
<evidence type="ECO:0000313" key="6">
    <source>
        <dbReference type="EMBL" id="PTX53770.1"/>
    </source>
</evidence>
<sequence length="188" mass="19847">MPRMSEAEKQKSHERIIDAAARLFRKNGISATSVSDVMQAAGLTQGGFYRHFASKEDLVAAAFERSADELLYKAEGGTAGEKRADYIAKYLSTGHVADPGQGCPFAANGSEVTRLGDCVRSEASDAIKRISAMLNSTEDKTADDGVATLALLVGTITLARLAQSDAEATQIVEAGKVAINRLNEAPLG</sequence>
<comment type="caution">
    <text evidence="6">The sequence shown here is derived from an EMBL/GenBank/DDBJ whole genome shotgun (WGS) entry which is preliminary data.</text>
</comment>
<dbReference type="InterPro" id="IPR009057">
    <property type="entry name" value="Homeodomain-like_sf"/>
</dbReference>
<evidence type="ECO:0000313" key="7">
    <source>
        <dbReference type="Proteomes" id="UP000243978"/>
    </source>
</evidence>
<dbReference type="PANTHER" id="PTHR47506:SF7">
    <property type="entry name" value="TRANSCRIPTIONAL REGULATORY PROTEIN"/>
    <property type="match status" value="1"/>
</dbReference>
<dbReference type="SUPFAM" id="SSF46689">
    <property type="entry name" value="Homeodomain-like"/>
    <property type="match status" value="1"/>
</dbReference>
<dbReference type="PROSITE" id="PS01081">
    <property type="entry name" value="HTH_TETR_1"/>
    <property type="match status" value="1"/>
</dbReference>
<feature type="domain" description="HTH tetR-type" evidence="5">
    <location>
        <begin position="10"/>
        <end position="70"/>
    </location>
</feature>
<accession>A0A2T6BCH6</accession>